<proteinExistence type="predicted"/>
<gene>
    <name evidence="7" type="ORF">CFR77_05765</name>
</gene>
<evidence type="ECO:0000256" key="2">
    <source>
        <dbReference type="ARBA" id="ARBA00023125"/>
    </source>
</evidence>
<reference evidence="7 8" key="1">
    <citation type="submission" date="2017-07" db="EMBL/GenBank/DDBJ databases">
        <title>A draft genome sequence of Komagataeibacter sucrofermentans LMG 18788.</title>
        <authorList>
            <person name="Skraban J."/>
            <person name="Cleenwerck I."/>
            <person name="Vandamme P."/>
            <person name="Trcek J."/>
        </authorList>
    </citation>
    <scope>NUCLEOTIDE SEQUENCE [LARGE SCALE GENOMIC DNA]</scope>
    <source>
        <strain evidence="7 8">LMG 18788</strain>
    </source>
</reference>
<dbReference type="Gene3D" id="1.10.150.130">
    <property type="match status" value="1"/>
</dbReference>
<dbReference type="EMBL" id="NKUA01000005">
    <property type="protein sequence ID" value="PYD80015.1"/>
    <property type="molecule type" value="Genomic_DNA"/>
</dbReference>
<sequence>MKQIQKRGKVGAWKYTGTVRLNGHSVSLTFPVRSQAKEWTERVERAIKDELATGKPFDKYDYIPKKTAPAKSKKAQREDERLQDATPSIDWTLSRAIQEYKLTELDKLKGFKQALLRLNAWQQSRFSEMKLCEITPHMIAEWVKERSRTKSPSTVRNDIYRISAIYEIAGKPVTKHGWGLDISNPVKDVALPAVHGNRQRRLNKYEEEVLMDAIADGMYADQMTPFMTLSIETGMRKSEILSITKDEISRTKRGWSVTKKDTKNGHRRVVYLSSRAVQAVQPLYDGIKAKPDNTPLFSISSHTVENWFVRARDKAGLKDLRLHDLRHEAVSRLADKGLSVGAIANQSGHKSMQTLLRYVNASEKDIRAKLEQDI</sequence>
<dbReference type="Gene3D" id="1.10.443.10">
    <property type="entry name" value="Intergrase catalytic core"/>
    <property type="match status" value="1"/>
</dbReference>
<feature type="domain" description="Tyr recombinase" evidence="5">
    <location>
        <begin position="200"/>
        <end position="371"/>
    </location>
</feature>
<protein>
    <recommendedName>
        <fullName evidence="9">Integrase</fullName>
    </recommendedName>
</protein>
<dbReference type="GO" id="GO:0003677">
    <property type="term" value="F:DNA binding"/>
    <property type="evidence" value="ECO:0007669"/>
    <property type="project" value="UniProtKB-UniRule"/>
</dbReference>
<dbReference type="PANTHER" id="PTHR30349:SF94">
    <property type="entry name" value="INTEGRASE_RECOMBINASE HI_1414-RELATED"/>
    <property type="match status" value="1"/>
</dbReference>
<dbReference type="InterPro" id="IPR044068">
    <property type="entry name" value="CB"/>
</dbReference>
<dbReference type="GO" id="GO:0015074">
    <property type="term" value="P:DNA integration"/>
    <property type="evidence" value="ECO:0007669"/>
    <property type="project" value="UniProtKB-KW"/>
</dbReference>
<dbReference type="PANTHER" id="PTHR30349">
    <property type="entry name" value="PHAGE INTEGRASE-RELATED"/>
    <property type="match status" value="1"/>
</dbReference>
<dbReference type="AlphaFoldDB" id="A0A318QLR3"/>
<name>A0A318QLR3_9PROT</name>
<dbReference type="PROSITE" id="PS51900">
    <property type="entry name" value="CB"/>
    <property type="match status" value="1"/>
</dbReference>
<dbReference type="InterPro" id="IPR013762">
    <property type="entry name" value="Integrase-like_cat_sf"/>
</dbReference>
<dbReference type="InterPro" id="IPR002104">
    <property type="entry name" value="Integrase_catalytic"/>
</dbReference>
<keyword evidence="3" id="KW-0233">DNA recombination</keyword>
<evidence type="ECO:0000259" key="5">
    <source>
        <dbReference type="PROSITE" id="PS51898"/>
    </source>
</evidence>
<comment type="caution">
    <text evidence="7">The sequence shown here is derived from an EMBL/GenBank/DDBJ whole genome shotgun (WGS) entry which is preliminary data.</text>
</comment>
<dbReference type="SUPFAM" id="SSF56349">
    <property type="entry name" value="DNA breaking-rejoining enzymes"/>
    <property type="match status" value="1"/>
</dbReference>
<dbReference type="InterPro" id="IPR010998">
    <property type="entry name" value="Integrase_recombinase_N"/>
</dbReference>
<dbReference type="PROSITE" id="PS51898">
    <property type="entry name" value="TYR_RECOMBINASE"/>
    <property type="match status" value="1"/>
</dbReference>
<keyword evidence="2 4" id="KW-0238">DNA-binding</keyword>
<dbReference type="OrthoDB" id="9814722at2"/>
<feature type="domain" description="Core-binding (CB)" evidence="6">
    <location>
        <begin position="91"/>
        <end position="170"/>
    </location>
</feature>
<dbReference type="GO" id="GO:0006310">
    <property type="term" value="P:DNA recombination"/>
    <property type="evidence" value="ECO:0007669"/>
    <property type="project" value="UniProtKB-KW"/>
</dbReference>
<dbReference type="Proteomes" id="UP000247814">
    <property type="component" value="Unassembled WGS sequence"/>
</dbReference>
<keyword evidence="8" id="KW-1185">Reference proteome</keyword>
<evidence type="ECO:0000256" key="4">
    <source>
        <dbReference type="PROSITE-ProRule" id="PRU01248"/>
    </source>
</evidence>
<evidence type="ECO:0008006" key="9">
    <source>
        <dbReference type="Google" id="ProtNLM"/>
    </source>
</evidence>
<dbReference type="RefSeq" id="WP_078523955.1">
    <property type="nucleotide sequence ID" value="NZ_CP137147.1"/>
</dbReference>
<keyword evidence="1" id="KW-0229">DNA integration</keyword>
<evidence type="ECO:0000256" key="1">
    <source>
        <dbReference type="ARBA" id="ARBA00022908"/>
    </source>
</evidence>
<evidence type="ECO:0000256" key="3">
    <source>
        <dbReference type="ARBA" id="ARBA00023172"/>
    </source>
</evidence>
<dbReference type="InterPro" id="IPR011010">
    <property type="entry name" value="DNA_brk_join_enz"/>
</dbReference>
<evidence type="ECO:0000313" key="8">
    <source>
        <dbReference type="Proteomes" id="UP000247814"/>
    </source>
</evidence>
<organism evidence="7 8">
    <name type="scientific">Komagataeibacter sucrofermentans</name>
    <dbReference type="NCBI Taxonomy" id="1053551"/>
    <lineage>
        <taxon>Bacteria</taxon>
        <taxon>Pseudomonadati</taxon>
        <taxon>Pseudomonadota</taxon>
        <taxon>Alphaproteobacteria</taxon>
        <taxon>Acetobacterales</taxon>
        <taxon>Acetobacteraceae</taxon>
        <taxon>Komagataeibacter</taxon>
    </lineage>
</organism>
<evidence type="ECO:0000313" key="7">
    <source>
        <dbReference type="EMBL" id="PYD80015.1"/>
    </source>
</evidence>
<evidence type="ECO:0000259" key="6">
    <source>
        <dbReference type="PROSITE" id="PS51900"/>
    </source>
</evidence>
<dbReference type="CDD" id="cd00796">
    <property type="entry name" value="INT_Rci_Hp1_C"/>
    <property type="match status" value="1"/>
</dbReference>
<accession>A0A318QLR3</accession>
<dbReference type="InterPro" id="IPR050090">
    <property type="entry name" value="Tyrosine_recombinase_XerCD"/>
</dbReference>
<dbReference type="Pfam" id="PF00589">
    <property type="entry name" value="Phage_integrase"/>
    <property type="match status" value="1"/>
</dbReference>